<dbReference type="SUPFAM" id="SSF57535">
    <property type="entry name" value="Complement control module/SCR domain"/>
    <property type="match status" value="1"/>
</dbReference>
<dbReference type="STRING" id="400682.A0A1X7VQ15"/>
<dbReference type="PANTHER" id="PTHR48071:SF28">
    <property type="entry name" value="SRCR DOMAIN-CONTAINING PROTEIN"/>
    <property type="match status" value="1"/>
</dbReference>
<evidence type="ECO:0000256" key="4">
    <source>
        <dbReference type="SAM" id="Phobius"/>
    </source>
</evidence>
<dbReference type="InterPro" id="IPR035976">
    <property type="entry name" value="Sushi/SCR/CCP_sf"/>
</dbReference>
<keyword evidence="4" id="KW-0812">Transmembrane</keyword>
<dbReference type="PROSITE" id="PS50287">
    <property type="entry name" value="SRCR_2"/>
    <property type="match status" value="1"/>
</dbReference>
<keyword evidence="4" id="KW-0472">Membrane</keyword>
<feature type="domain" description="SRCR" evidence="5">
    <location>
        <begin position="13"/>
        <end position="55"/>
    </location>
</feature>
<dbReference type="InterPro" id="IPR001190">
    <property type="entry name" value="SRCR"/>
</dbReference>
<dbReference type="GO" id="GO:0016020">
    <property type="term" value="C:membrane"/>
    <property type="evidence" value="ECO:0007669"/>
    <property type="project" value="InterPro"/>
</dbReference>
<comment type="caution">
    <text evidence="2">Lacks conserved residue(s) required for the propagation of feature annotation.</text>
</comment>
<dbReference type="CDD" id="cd00033">
    <property type="entry name" value="CCP"/>
    <property type="match status" value="1"/>
</dbReference>
<protein>
    <recommendedName>
        <fullName evidence="8">Sushi domain-containing protein</fullName>
    </recommendedName>
</protein>
<dbReference type="Pfam" id="PF00530">
    <property type="entry name" value="SRCR"/>
    <property type="match status" value="1"/>
</dbReference>
<evidence type="ECO:0000259" key="5">
    <source>
        <dbReference type="PROSITE" id="PS50287"/>
    </source>
</evidence>
<accession>A0A1X7VQ15</accession>
<feature type="transmembrane region" description="Helical" evidence="4">
    <location>
        <begin position="172"/>
        <end position="198"/>
    </location>
</feature>
<dbReference type="EnsemblMetazoa" id="Aqu2.1.41513_001">
    <property type="protein sequence ID" value="Aqu2.1.41513_001"/>
    <property type="gene ID" value="Aqu2.1.41513"/>
</dbReference>
<evidence type="ECO:0000256" key="3">
    <source>
        <dbReference type="PROSITE-ProRule" id="PRU00302"/>
    </source>
</evidence>
<evidence type="ECO:0000259" key="6">
    <source>
        <dbReference type="PROSITE" id="PS50923"/>
    </source>
</evidence>
<sequence>MKVFHCENKPVYGAGTVWLNDVICTGTENTLLECSYSGFGIHNCHHNHDVGVSCSRSAVCYGFFGTIANSTSVYISQGPSKVAGRYSEGTIVSYSCNDHFAPLDGHTTVQCTSSGSWYPNVPQCAGTLQPSVRSTSTAIKLSTTSSTLVVNSSSFSPEPSIAAHSSGNKKTLIGSLVGVGVIILIIIIIIIAAVYLIVKARRRHRDYRSLRAITIKAEDSEDDDDDEERISLIDTEDEEIADERIRADVSGIDLKEMGKGAGHFQPLLHSDEETDVPPIDI</sequence>
<keyword evidence="1 2" id="KW-1015">Disulfide bond</keyword>
<dbReference type="InterPro" id="IPR036772">
    <property type="entry name" value="SRCR-like_dom_sf"/>
</dbReference>
<dbReference type="Gene3D" id="3.10.250.10">
    <property type="entry name" value="SRCR-like domain"/>
    <property type="match status" value="1"/>
</dbReference>
<dbReference type="Pfam" id="PF00084">
    <property type="entry name" value="Sushi"/>
    <property type="match status" value="1"/>
</dbReference>
<proteinExistence type="predicted"/>
<dbReference type="PROSITE" id="PS50923">
    <property type="entry name" value="SUSHI"/>
    <property type="match status" value="1"/>
</dbReference>
<reference evidence="7" key="1">
    <citation type="submission" date="2017-05" db="UniProtKB">
        <authorList>
            <consortium name="EnsemblMetazoa"/>
        </authorList>
    </citation>
    <scope>IDENTIFICATION</scope>
</reference>
<keyword evidence="3" id="KW-0768">Sushi</keyword>
<name>A0A1X7VQ15_AMPQE</name>
<evidence type="ECO:0000313" key="7">
    <source>
        <dbReference type="EnsemblMetazoa" id="Aqu2.1.41513_001"/>
    </source>
</evidence>
<dbReference type="InParanoid" id="A0A1X7VQ15"/>
<organism evidence="7">
    <name type="scientific">Amphimedon queenslandica</name>
    <name type="common">Sponge</name>
    <dbReference type="NCBI Taxonomy" id="400682"/>
    <lineage>
        <taxon>Eukaryota</taxon>
        <taxon>Metazoa</taxon>
        <taxon>Porifera</taxon>
        <taxon>Demospongiae</taxon>
        <taxon>Heteroscleromorpha</taxon>
        <taxon>Haplosclerida</taxon>
        <taxon>Niphatidae</taxon>
        <taxon>Amphimedon</taxon>
    </lineage>
</organism>
<dbReference type="SMART" id="SM00032">
    <property type="entry name" value="CCP"/>
    <property type="match status" value="1"/>
</dbReference>
<feature type="domain" description="Sushi" evidence="6">
    <location>
        <begin position="52"/>
        <end position="126"/>
    </location>
</feature>
<evidence type="ECO:0008006" key="8">
    <source>
        <dbReference type="Google" id="ProtNLM"/>
    </source>
</evidence>
<dbReference type="SUPFAM" id="SSF56487">
    <property type="entry name" value="SRCR-like"/>
    <property type="match status" value="1"/>
</dbReference>
<dbReference type="InterPro" id="IPR000436">
    <property type="entry name" value="Sushi_SCR_CCP_dom"/>
</dbReference>
<dbReference type="Gene3D" id="2.10.70.10">
    <property type="entry name" value="Complement Module, domain 1"/>
    <property type="match status" value="1"/>
</dbReference>
<dbReference type="OrthoDB" id="536948at2759"/>
<evidence type="ECO:0000256" key="2">
    <source>
        <dbReference type="PROSITE-ProRule" id="PRU00196"/>
    </source>
</evidence>
<keyword evidence="4" id="KW-1133">Transmembrane helix</keyword>
<feature type="disulfide bond" evidence="2">
    <location>
        <begin position="24"/>
        <end position="34"/>
    </location>
</feature>
<evidence type="ECO:0000256" key="1">
    <source>
        <dbReference type="ARBA" id="ARBA00023157"/>
    </source>
</evidence>
<dbReference type="PANTHER" id="PTHR48071">
    <property type="entry name" value="SRCR DOMAIN-CONTAINING PROTEIN"/>
    <property type="match status" value="1"/>
</dbReference>
<dbReference type="AlphaFoldDB" id="A0A1X7VQ15"/>